<dbReference type="OrthoDB" id="3335918at2759"/>
<reference evidence="1" key="1">
    <citation type="journal article" date="2020" name="Stud. Mycol.">
        <title>101 Dothideomycetes genomes: a test case for predicting lifestyles and emergence of pathogens.</title>
        <authorList>
            <person name="Haridas S."/>
            <person name="Albert R."/>
            <person name="Binder M."/>
            <person name="Bloem J."/>
            <person name="Labutti K."/>
            <person name="Salamov A."/>
            <person name="Andreopoulos B."/>
            <person name="Baker S."/>
            <person name="Barry K."/>
            <person name="Bills G."/>
            <person name="Bluhm B."/>
            <person name="Cannon C."/>
            <person name="Castanera R."/>
            <person name="Culley D."/>
            <person name="Daum C."/>
            <person name="Ezra D."/>
            <person name="Gonzalez J."/>
            <person name="Henrissat B."/>
            <person name="Kuo A."/>
            <person name="Liang C."/>
            <person name="Lipzen A."/>
            <person name="Lutzoni F."/>
            <person name="Magnuson J."/>
            <person name="Mondo S."/>
            <person name="Nolan M."/>
            <person name="Ohm R."/>
            <person name="Pangilinan J."/>
            <person name="Park H.-J."/>
            <person name="Ramirez L."/>
            <person name="Alfaro M."/>
            <person name="Sun H."/>
            <person name="Tritt A."/>
            <person name="Yoshinaga Y."/>
            <person name="Zwiers L.-H."/>
            <person name="Turgeon B."/>
            <person name="Goodwin S."/>
            <person name="Spatafora J."/>
            <person name="Crous P."/>
            <person name="Grigoriev I."/>
        </authorList>
    </citation>
    <scope>NUCLEOTIDE SEQUENCE</scope>
    <source>
        <strain evidence="1">Tuck. ex Michener</strain>
    </source>
</reference>
<protein>
    <recommendedName>
        <fullName evidence="3">SIMPL domain-containing protein</fullName>
    </recommendedName>
</protein>
<keyword evidence="2" id="KW-1185">Reference proteome</keyword>
<sequence>MESTRSLEIYLEGSSAMSRLAERGILSISVSSSGTSKSTVFDDATRVSNELQALFSPLNAKDASTGLPSADAAVTWWGMQSITTQTWVPTIYDSKIQQHKAGERHYSANSSFTVKFQDFAKLNDIATDLTTQPFVTVSGVTWGLTDITRDALASENRRRAVTHAIEKARDYATAAVSEHSVVRVVDLKELQDGSEMGSRRAMPQELGGMMQMPQMLQTQSGLSSVQGGFNFRPQDVDLQAKVKVKFFVE</sequence>
<dbReference type="InterPro" id="IPR052022">
    <property type="entry name" value="26kDa_periplasmic_antigen"/>
</dbReference>
<dbReference type="Proteomes" id="UP000800092">
    <property type="component" value="Unassembled WGS sequence"/>
</dbReference>
<dbReference type="Gene3D" id="3.30.110.170">
    <property type="entry name" value="Protein of unknown function (DUF541), domain 1"/>
    <property type="match status" value="1"/>
</dbReference>
<dbReference type="EMBL" id="ML991833">
    <property type="protein sequence ID" value="KAF2230987.1"/>
    <property type="molecule type" value="Genomic_DNA"/>
</dbReference>
<dbReference type="AlphaFoldDB" id="A0A6A6GZE5"/>
<proteinExistence type="predicted"/>
<dbReference type="PANTHER" id="PTHR34387">
    <property type="entry name" value="SLR1258 PROTEIN"/>
    <property type="match status" value="1"/>
</dbReference>
<dbReference type="GO" id="GO:0006974">
    <property type="term" value="P:DNA damage response"/>
    <property type="evidence" value="ECO:0007669"/>
    <property type="project" value="TreeGrafter"/>
</dbReference>
<organism evidence="1 2">
    <name type="scientific">Viridothelium virens</name>
    <name type="common">Speckled blister lichen</name>
    <name type="synonym">Trypethelium virens</name>
    <dbReference type="NCBI Taxonomy" id="1048519"/>
    <lineage>
        <taxon>Eukaryota</taxon>
        <taxon>Fungi</taxon>
        <taxon>Dikarya</taxon>
        <taxon>Ascomycota</taxon>
        <taxon>Pezizomycotina</taxon>
        <taxon>Dothideomycetes</taxon>
        <taxon>Dothideomycetes incertae sedis</taxon>
        <taxon>Trypetheliales</taxon>
        <taxon>Trypetheliaceae</taxon>
        <taxon>Viridothelium</taxon>
    </lineage>
</organism>
<evidence type="ECO:0000313" key="2">
    <source>
        <dbReference type="Proteomes" id="UP000800092"/>
    </source>
</evidence>
<gene>
    <name evidence="1" type="ORF">EV356DRAFT_535941</name>
</gene>
<dbReference type="InterPro" id="IPR007497">
    <property type="entry name" value="SIMPL/DUF541"/>
</dbReference>
<dbReference type="PANTHER" id="PTHR34387:SF2">
    <property type="entry name" value="SLR1258 PROTEIN"/>
    <property type="match status" value="1"/>
</dbReference>
<dbReference type="Pfam" id="PF04402">
    <property type="entry name" value="SIMPL"/>
    <property type="match status" value="1"/>
</dbReference>
<accession>A0A6A6GZE5</accession>
<evidence type="ECO:0000313" key="1">
    <source>
        <dbReference type="EMBL" id="KAF2230987.1"/>
    </source>
</evidence>
<evidence type="ECO:0008006" key="3">
    <source>
        <dbReference type="Google" id="ProtNLM"/>
    </source>
</evidence>
<name>A0A6A6GZE5_VIRVR</name>